<sequence length="147" mass="16446">MTVNVDLKAASTAYQNAQAELSKLVTSRQKFESQLTENLAVKTEFDQLPESTDDSSPSEARYVYKLIANVLIKQDTAEAKTNVNRRIEFLKAEQSKVDEKISALQKQMETQKMELIHLQSQLQQHQATAQSRPDVPITGPPKVALSS</sequence>
<dbReference type="EMBL" id="MU167367">
    <property type="protein sequence ID" value="KAG0141909.1"/>
    <property type="molecule type" value="Genomic_DNA"/>
</dbReference>
<dbReference type="SUPFAM" id="SSF46579">
    <property type="entry name" value="Prefoldin"/>
    <property type="match status" value="1"/>
</dbReference>
<dbReference type="PANTHER" id="PTHR21431:SF0">
    <property type="entry name" value="PREFOLDIN SUBUNIT 6"/>
    <property type="match status" value="1"/>
</dbReference>
<dbReference type="FunFam" id="1.10.287.370:FF:000003">
    <property type="entry name" value="Prefoldin subunit 6"/>
    <property type="match status" value="1"/>
</dbReference>
<dbReference type="PANTHER" id="PTHR21431">
    <property type="entry name" value="PREFOLDIN SUBUNIT 6"/>
    <property type="match status" value="1"/>
</dbReference>
<comment type="similarity">
    <text evidence="1">Belongs to the prefoldin subunit beta family.</text>
</comment>
<dbReference type="Gene3D" id="1.10.287.370">
    <property type="match status" value="1"/>
</dbReference>
<dbReference type="AlphaFoldDB" id="A0A9P6T7W2"/>
<evidence type="ECO:0000256" key="3">
    <source>
        <dbReference type="SAM" id="MobiDB-lite"/>
    </source>
</evidence>
<feature type="region of interest" description="Disordered" evidence="3">
    <location>
        <begin position="119"/>
        <end position="147"/>
    </location>
</feature>
<keyword evidence="2" id="KW-0143">Chaperone</keyword>
<dbReference type="GO" id="GO:0005737">
    <property type="term" value="C:cytoplasm"/>
    <property type="evidence" value="ECO:0007669"/>
    <property type="project" value="TreeGrafter"/>
</dbReference>
<dbReference type="GO" id="GO:0016272">
    <property type="term" value="C:prefoldin complex"/>
    <property type="evidence" value="ECO:0007669"/>
    <property type="project" value="InterPro"/>
</dbReference>
<keyword evidence="5" id="KW-1185">Reference proteome</keyword>
<evidence type="ECO:0008006" key="6">
    <source>
        <dbReference type="Google" id="ProtNLM"/>
    </source>
</evidence>
<dbReference type="OrthoDB" id="248120at2759"/>
<dbReference type="Pfam" id="PF01920">
    <property type="entry name" value="Prefoldin_2"/>
    <property type="match status" value="1"/>
</dbReference>
<feature type="compositionally biased region" description="Low complexity" evidence="3">
    <location>
        <begin position="119"/>
        <end position="131"/>
    </location>
</feature>
<name>A0A9P6T7W2_9BASI</name>
<accession>A0A9P6T7W2</accession>
<dbReference type="Proteomes" id="UP000886653">
    <property type="component" value="Unassembled WGS sequence"/>
</dbReference>
<evidence type="ECO:0000256" key="1">
    <source>
        <dbReference type="ARBA" id="ARBA00008045"/>
    </source>
</evidence>
<reference evidence="4" key="1">
    <citation type="submission" date="2013-11" db="EMBL/GenBank/DDBJ databases">
        <title>Genome sequence of the fusiform rust pathogen reveals effectors for host alternation and coevolution with pine.</title>
        <authorList>
            <consortium name="DOE Joint Genome Institute"/>
            <person name="Smith K."/>
            <person name="Pendleton A."/>
            <person name="Kubisiak T."/>
            <person name="Anderson C."/>
            <person name="Salamov A."/>
            <person name="Aerts A."/>
            <person name="Riley R."/>
            <person name="Clum A."/>
            <person name="Lindquist E."/>
            <person name="Ence D."/>
            <person name="Campbell M."/>
            <person name="Kronenberg Z."/>
            <person name="Feau N."/>
            <person name="Dhillon B."/>
            <person name="Hamelin R."/>
            <person name="Burleigh J."/>
            <person name="Smith J."/>
            <person name="Yandell M."/>
            <person name="Nelson C."/>
            <person name="Grigoriev I."/>
            <person name="Davis J."/>
        </authorList>
    </citation>
    <scope>NUCLEOTIDE SEQUENCE</scope>
    <source>
        <strain evidence="4">G11</strain>
    </source>
</reference>
<gene>
    <name evidence="4" type="ORF">CROQUDRAFT_82802</name>
</gene>
<dbReference type="InterPro" id="IPR002777">
    <property type="entry name" value="PFD_beta-like"/>
</dbReference>
<dbReference type="CDD" id="cd23161">
    <property type="entry name" value="Prefoldin_6"/>
    <property type="match status" value="1"/>
</dbReference>
<organism evidence="4 5">
    <name type="scientific">Cronartium quercuum f. sp. fusiforme G11</name>
    <dbReference type="NCBI Taxonomy" id="708437"/>
    <lineage>
        <taxon>Eukaryota</taxon>
        <taxon>Fungi</taxon>
        <taxon>Dikarya</taxon>
        <taxon>Basidiomycota</taxon>
        <taxon>Pucciniomycotina</taxon>
        <taxon>Pucciniomycetes</taxon>
        <taxon>Pucciniales</taxon>
        <taxon>Coleosporiaceae</taxon>
        <taxon>Cronartium</taxon>
    </lineage>
</organism>
<evidence type="ECO:0000256" key="2">
    <source>
        <dbReference type="ARBA" id="ARBA00023186"/>
    </source>
</evidence>
<dbReference type="InterPro" id="IPR009053">
    <property type="entry name" value="Prefoldin"/>
</dbReference>
<dbReference type="GO" id="GO:0051082">
    <property type="term" value="F:unfolded protein binding"/>
    <property type="evidence" value="ECO:0007669"/>
    <property type="project" value="InterPro"/>
</dbReference>
<evidence type="ECO:0000313" key="4">
    <source>
        <dbReference type="EMBL" id="KAG0141909.1"/>
    </source>
</evidence>
<evidence type="ECO:0000313" key="5">
    <source>
        <dbReference type="Proteomes" id="UP000886653"/>
    </source>
</evidence>
<comment type="caution">
    <text evidence="4">The sequence shown here is derived from an EMBL/GenBank/DDBJ whole genome shotgun (WGS) entry which is preliminary data.</text>
</comment>
<proteinExistence type="inferred from homology"/>
<dbReference type="GO" id="GO:0006457">
    <property type="term" value="P:protein folding"/>
    <property type="evidence" value="ECO:0007669"/>
    <property type="project" value="InterPro"/>
</dbReference>
<dbReference type="GO" id="GO:0051087">
    <property type="term" value="F:protein-folding chaperone binding"/>
    <property type="evidence" value="ECO:0007669"/>
    <property type="project" value="TreeGrafter"/>
</dbReference>
<dbReference type="GO" id="GO:0051131">
    <property type="term" value="P:chaperone-mediated protein complex assembly"/>
    <property type="evidence" value="ECO:0007669"/>
    <property type="project" value="TreeGrafter"/>
</dbReference>
<protein>
    <recommendedName>
        <fullName evidence="6">Prefoldin subunit 6</fullName>
    </recommendedName>
</protein>